<name>A0A350H9I6_UNCW3</name>
<proteinExistence type="predicted"/>
<evidence type="ECO:0000313" key="3">
    <source>
        <dbReference type="Proteomes" id="UP000264062"/>
    </source>
</evidence>
<evidence type="ECO:0000313" key="2">
    <source>
        <dbReference type="EMBL" id="HAV92202.1"/>
    </source>
</evidence>
<dbReference type="NCBIfam" id="TIGR04183">
    <property type="entry name" value="Por_Secre_tail"/>
    <property type="match status" value="1"/>
</dbReference>
<evidence type="ECO:0000259" key="1">
    <source>
        <dbReference type="Pfam" id="PF18962"/>
    </source>
</evidence>
<dbReference type="AlphaFoldDB" id="A0A350H9I6"/>
<reference evidence="2 3" key="1">
    <citation type="journal article" date="2018" name="Nat. Biotechnol.">
        <title>A standardized bacterial taxonomy based on genome phylogeny substantially revises the tree of life.</title>
        <authorList>
            <person name="Parks D.H."/>
            <person name="Chuvochina M."/>
            <person name="Waite D.W."/>
            <person name="Rinke C."/>
            <person name="Skarshewski A."/>
            <person name="Chaumeil P.A."/>
            <person name="Hugenholtz P."/>
        </authorList>
    </citation>
    <scope>NUCLEOTIDE SEQUENCE [LARGE SCALE GENOMIC DNA]</scope>
    <source>
        <strain evidence="2">UBA9956</strain>
    </source>
</reference>
<dbReference type="Proteomes" id="UP000264062">
    <property type="component" value="Unassembled WGS sequence"/>
</dbReference>
<protein>
    <recommendedName>
        <fullName evidence="1">Secretion system C-terminal sorting domain-containing protein</fullName>
    </recommendedName>
</protein>
<dbReference type="EMBL" id="DMZY01000103">
    <property type="protein sequence ID" value="HAV92202.1"/>
    <property type="molecule type" value="Genomic_DNA"/>
</dbReference>
<dbReference type="InterPro" id="IPR013783">
    <property type="entry name" value="Ig-like_fold"/>
</dbReference>
<feature type="non-terminal residue" evidence="2">
    <location>
        <position position="1"/>
    </location>
</feature>
<sequence length="560" mass="62573">TYASGEDVEIQFPSDLSDNATYYYKVKAQDPAGSAYWSSNSEVRSFTVFTNLGSGNYSWYQNTNAQFARDNLSGTKTVGDTLLLSSSSGFDYDSLLFEDFETSSIGWTVVNTDGGLTWARTTTGQADISTYYPTNPGSYYFYYSDDDAGSGNTTSEEYLYSPAVAVTAVDSLILKYGYGFRYFSAGEFLRVSYRVFKSGSWQSWTQLVQYSGSSSNGEASFNISNNLPCDSVQMVWYYDDGSKWNWAVAVDNVCFYTKTGIPNDFGTMTTTPISYQKMSNAASRNNWGYVNWHQATANDSILIQIEYNNSGVWNLIPDIDLPNNSTGVFGASEYSSFGLQSINTTVYDSIRAIVSFYRKAVKSSTEPQLYELEVGSSADQITAIEEINVSAEMTDAGVLIKWRTPVNIFSSFEIEKREGSKEFEFVKAVKNRDSYLDKTCKQKSEYTYKITGAKKNGEKIILGFVKVFTNMLPQKFMLKTPNPTVFNNDFNISFDVPTKSQVEITLIDATGRVCMNLVNKVLTPGTYNQSINTSGLSNGNYFIMMKSLDFVSVKKILRIK</sequence>
<dbReference type="Pfam" id="PF18962">
    <property type="entry name" value="Por_Secre_tail"/>
    <property type="match status" value="1"/>
</dbReference>
<dbReference type="InterPro" id="IPR026444">
    <property type="entry name" value="Secre_tail"/>
</dbReference>
<dbReference type="Gene3D" id="2.60.40.10">
    <property type="entry name" value="Immunoglobulins"/>
    <property type="match status" value="1"/>
</dbReference>
<feature type="domain" description="Secretion system C-terminal sorting" evidence="1">
    <location>
        <begin position="481"/>
        <end position="556"/>
    </location>
</feature>
<accession>A0A350H9I6</accession>
<gene>
    <name evidence="2" type="ORF">DCW38_03365</name>
</gene>
<organism evidence="2 3">
    <name type="scientific">candidate division WOR-3 bacterium</name>
    <dbReference type="NCBI Taxonomy" id="2052148"/>
    <lineage>
        <taxon>Bacteria</taxon>
        <taxon>Bacteria division WOR-3</taxon>
    </lineage>
</organism>
<comment type="caution">
    <text evidence="2">The sequence shown here is derived from an EMBL/GenBank/DDBJ whole genome shotgun (WGS) entry which is preliminary data.</text>
</comment>